<dbReference type="InterPro" id="IPR010079">
    <property type="entry name" value="Xanthine_PRibTrfase"/>
</dbReference>
<dbReference type="GO" id="GO:0046110">
    <property type="term" value="P:xanthine metabolic process"/>
    <property type="evidence" value="ECO:0007669"/>
    <property type="project" value="UniProtKB-UniRule"/>
</dbReference>
<dbReference type="Proteomes" id="UP000599523">
    <property type="component" value="Unassembled WGS sequence"/>
</dbReference>
<evidence type="ECO:0000256" key="5">
    <source>
        <dbReference type="NCBIfam" id="TIGR01744"/>
    </source>
</evidence>
<dbReference type="InterPro" id="IPR000836">
    <property type="entry name" value="PRTase_dom"/>
</dbReference>
<dbReference type="PANTHER" id="PTHR43864">
    <property type="entry name" value="HYPOXANTHINE/GUANINE PHOSPHORIBOSYLTRANSFERASE"/>
    <property type="match status" value="1"/>
</dbReference>
<keyword evidence="4" id="KW-0660">Purine salvage</keyword>
<dbReference type="GO" id="GO:0006166">
    <property type="term" value="P:purine ribonucleoside salvage"/>
    <property type="evidence" value="ECO:0007669"/>
    <property type="project" value="UniProtKB-KW"/>
</dbReference>
<dbReference type="CDD" id="cd06223">
    <property type="entry name" value="PRTases_typeI"/>
    <property type="match status" value="1"/>
</dbReference>
<dbReference type="InterPro" id="IPR029057">
    <property type="entry name" value="PRTase-like"/>
</dbReference>
<keyword evidence="1" id="KW-0963">Cytoplasm</keyword>
<reference evidence="7" key="1">
    <citation type="submission" date="2019-12" db="EMBL/GenBank/DDBJ databases">
        <title>Comparative genomics gives insights into the taxonomy of the Azoarcus-Aromatoleum group and reveals separate origins of nif in the plant-associated Azoarcus and non-plant-associated Aromatoleum sub-groups.</title>
        <authorList>
            <person name="Lafos M."/>
            <person name="Maluk M."/>
            <person name="Batista M."/>
            <person name="Junghare M."/>
            <person name="Carmona M."/>
            <person name="Faoro H."/>
            <person name="Cruz L.M."/>
            <person name="Battistoni F."/>
            <person name="De Souza E."/>
            <person name="Pedrosa F."/>
            <person name="Chen W.-M."/>
            <person name="Poole P.S."/>
            <person name="Dixon R.A."/>
            <person name="James E.K."/>
        </authorList>
    </citation>
    <scope>NUCLEOTIDE SEQUENCE</scope>
    <source>
        <strain evidence="7">NSC3</strain>
    </source>
</reference>
<sequence length="200" mass="22012">MPSNTDLNAAYLPLIRRIEEEATIIGDQILKIDHFLNHRIEPAFILELGRELARRLSRFHPTLVLTAEASGIAPGLVVAQTLNVPMPYAKKYAPEVESPFLQRIIPSPTKGGETKLVVSQRYLTPGTRVVLVDDFLSNGRTAVALIEMAREAGAEVLGAGFIVEKRFKQGHEAIEALEVPIATLAQVRRLENGRAILNTT</sequence>
<protein>
    <recommendedName>
        <fullName evidence="5">Xanthine phosphoribosyltransferase</fullName>
        <ecNumber evidence="5">2.4.2.22</ecNumber>
    </recommendedName>
</protein>
<evidence type="ECO:0000313" key="8">
    <source>
        <dbReference type="Proteomes" id="UP000599523"/>
    </source>
</evidence>
<dbReference type="EMBL" id="WTVM01000020">
    <property type="protein sequence ID" value="NMG02366.1"/>
    <property type="molecule type" value="Genomic_DNA"/>
</dbReference>
<dbReference type="NCBIfam" id="TIGR01744">
    <property type="entry name" value="XPRTase"/>
    <property type="match status" value="1"/>
</dbReference>
<evidence type="ECO:0000259" key="6">
    <source>
        <dbReference type="Pfam" id="PF00156"/>
    </source>
</evidence>
<dbReference type="Gene3D" id="3.40.50.2020">
    <property type="match status" value="1"/>
</dbReference>
<evidence type="ECO:0000256" key="1">
    <source>
        <dbReference type="ARBA" id="ARBA00022490"/>
    </source>
</evidence>
<evidence type="ECO:0000313" key="7">
    <source>
        <dbReference type="EMBL" id="NMG02366.1"/>
    </source>
</evidence>
<gene>
    <name evidence="7" type="primary">xpt</name>
    <name evidence="7" type="ORF">GPA21_05200</name>
</gene>
<dbReference type="SUPFAM" id="SSF53271">
    <property type="entry name" value="PRTase-like"/>
    <property type="match status" value="1"/>
</dbReference>
<evidence type="ECO:0000256" key="2">
    <source>
        <dbReference type="ARBA" id="ARBA00022676"/>
    </source>
</evidence>
<feature type="domain" description="Phosphoribosyltransferase" evidence="6">
    <location>
        <begin position="50"/>
        <end position="173"/>
    </location>
</feature>
<dbReference type="AlphaFoldDB" id="A0A972F6E7"/>
<keyword evidence="8" id="KW-1185">Reference proteome</keyword>
<comment type="caution">
    <text evidence="7">The sequence shown here is derived from an EMBL/GenBank/DDBJ whole genome shotgun (WGS) entry which is preliminary data.</text>
</comment>
<evidence type="ECO:0000256" key="3">
    <source>
        <dbReference type="ARBA" id="ARBA00022679"/>
    </source>
</evidence>
<name>A0A972F6E7_9RHOO</name>
<dbReference type="Pfam" id="PF00156">
    <property type="entry name" value="Pribosyltran"/>
    <property type="match status" value="1"/>
</dbReference>
<dbReference type="EC" id="2.4.2.22" evidence="5"/>
<dbReference type="InterPro" id="IPR050118">
    <property type="entry name" value="Pur/Pyrimidine_PRTase"/>
</dbReference>
<keyword evidence="2 7" id="KW-0328">Glycosyltransferase</keyword>
<evidence type="ECO:0000256" key="4">
    <source>
        <dbReference type="ARBA" id="ARBA00022726"/>
    </source>
</evidence>
<accession>A0A972F6E7</accession>
<dbReference type="PANTHER" id="PTHR43864:SF1">
    <property type="entry name" value="XANTHINE PHOSPHORIBOSYLTRANSFERASE"/>
    <property type="match status" value="1"/>
</dbReference>
<keyword evidence="3 7" id="KW-0808">Transferase</keyword>
<dbReference type="RefSeq" id="WP_168987155.1">
    <property type="nucleotide sequence ID" value="NZ_CAWPHM010000122.1"/>
</dbReference>
<proteinExistence type="predicted"/>
<organism evidence="7 8">
    <name type="scientific">Azoarcus taiwanensis</name>
    <dbReference type="NCBI Taxonomy" id="666964"/>
    <lineage>
        <taxon>Bacteria</taxon>
        <taxon>Pseudomonadati</taxon>
        <taxon>Pseudomonadota</taxon>
        <taxon>Betaproteobacteria</taxon>
        <taxon>Rhodocyclales</taxon>
        <taxon>Zoogloeaceae</taxon>
        <taxon>Azoarcus</taxon>
    </lineage>
</organism>
<dbReference type="GO" id="GO:0000310">
    <property type="term" value="F:xanthine phosphoribosyltransferase activity"/>
    <property type="evidence" value="ECO:0007669"/>
    <property type="project" value="UniProtKB-UniRule"/>
</dbReference>